<dbReference type="HOGENOM" id="CLU_3272157_0_0_6"/>
<name>A0A098G7D1_9GAMM</name>
<dbReference type="Proteomes" id="UP000032430">
    <property type="component" value="Chromosome I"/>
</dbReference>
<reference evidence="2" key="1">
    <citation type="submission" date="2014-09" db="EMBL/GenBank/DDBJ databases">
        <authorList>
            <person name="Gomez-Valero L."/>
        </authorList>
    </citation>
    <scope>NUCLEOTIDE SEQUENCE [LARGE SCALE GENOMIC DNA]</scope>
    <source>
        <strain evidence="2">ATCC700992</strain>
    </source>
</reference>
<proteinExistence type="predicted"/>
<dbReference type="EMBL" id="LN614827">
    <property type="protein sequence ID" value="CEG57879.1"/>
    <property type="molecule type" value="Genomic_DNA"/>
</dbReference>
<evidence type="ECO:0000313" key="2">
    <source>
        <dbReference type="Proteomes" id="UP000032430"/>
    </source>
</evidence>
<evidence type="ECO:0000313" key="1">
    <source>
        <dbReference type="EMBL" id="CEG57879.1"/>
    </source>
</evidence>
<dbReference type="KEGG" id="lfa:LFA_2508"/>
<dbReference type="AlphaFoldDB" id="A0A098G7D1"/>
<dbReference type="STRING" id="1212491.LFA_2508"/>
<keyword evidence="2" id="KW-1185">Reference proteome</keyword>
<protein>
    <submittedName>
        <fullName evidence="1">Uncharacterized protein</fullName>
    </submittedName>
</protein>
<accession>A0A098G7D1</accession>
<organism evidence="1 2">
    <name type="scientific">Legionella fallonii LLAP-10</name>
    <dbReference type="NCBI Taxonomy" id="1212491"/>
    <lineage>
        <taxon>Bacteria</taxon>
        <taxon>Pseudomonadati</taxon>
        <taxon>Pseudomonadota</taxon>
        <taxon>Gammaproteobacteria</taxon>
        <taxon>Legionellales</taxon>
        <taxon>Legionellaceae</taxon>
        <taxon>Legionella</taxon>
    </lineage>
</organism>
<sequence length="41" mass="4504">MYTPVLRSISPHNSSSVASLERGLLKLFSLVKQPTTTMSLI</sequence>
<gene>
    <name evidence="1" type="ORF">LFA_2508</name>
</gene>